<reference evidence="2 3" key="1">
    <citation type="journal article" date="2016" name="Nat. Commun.">
        <title>Thousands of microbial genomes shed light on interconnected biogeochemical processes in an aquifer system.</title>
        <authorList>
            <person name="Anantharaman K."/>
            <person name="Brown C.T."/>
            <person name="Hug L.A."/>
            <person name="Sharon I."/>
            <person name="Castelle C.J."/>
            <person name="Probst A.J."/>
            <person name="Thomas B.C."/>
            <person name="Singh A."/>
            <person name="Wilkins M.J."/>
            <person name="Karaoz U."/>
            <person name="Brodie E.L."/>
            <person name="Williams K.H."/>
            <person name="Hubbard S.S."/>
            <person name="Banfield J.F."/>
        </authorList>
    </citation>
    <scope>NUCLEOTIDE SEQUENCE [LARGE SCALE GENOMIC DNA]</scope>
</reference>
<dbReference type="EMBL" id="MFMM01000001">
    <property type="protein sequence ID" value="OGG85168.1"/>
    <property type="molecule type" value="Genomic_DNA"/>
</dbReference>
<gene>
    <name evidence="2" type="ORF">A3G90_03880</name>
</gene>
<dbReference type="STRING" id="1798525.A3G90_03880"/>
<accession>A0A1F6FH31</accession>
<evidence type="ECO:0000313" key="2">
    <source>
        <dbReference type="EMBL" id="OGG85168.1"/>
    </source>
</evidence>
<feature type="transmembrane region" description="Helical" evidence="1">
    <location>
        <begin position="12"/>
        <end position="31"/>
    </location>
</feature>
<protein>
    <submittedName>
        <fullName evidence="2">Uncharacterized protein</fullName>
    </submittedName>
</protein>
<keyword evidence="1" id="KW-0472">Membrane</keyword>
<dbReference type="AlphaFoldDB" id="A0A1F6FH31"/>
<proteinExistence type="predicted"/>
<evidence type="ECO:0000313" key="3">
    <source>
        <dbReference type="Proteomes" id="UP000177325"/>
    </source>
</evidence>
<name>A0A1F6FH31_9BACT</name>
<dbReference type="Proteomes" id="UP000177325">
    <property type="component" value="Unassembled WGS sequence"/>
</dbReference>
<keyword evidence="1" id="KW-1133">Transmembrane helix</keyword>
<feature type="transmembrane region" description="Helical" evidence="1">
    <location>
        <begin position="94"/>
        <end position="114"/>
    </location>
</feature>
<keyword evidence="1" id="KW-0812">Transmembrane</keyword>
<comment type="caution">
    <text evidence="2">The sequence shown here is derived from an EMBL/GenBank/DDBJ whole genome shotgun (WGS) entry which is preliminary data.</text>
</comment>
<evidence type="ECO:0000256" key="1">
    <source>
        <dbReference type="SAM" id="Phobius"/>
    </source>
</evidence>
<organism evidence="2 3">
    <name type="scientific">Candidatus Kaiserbacteria bacterium RIFCSPLOWO2_12_FULL_45_26</name>
    <dbReference type="NCBI Taxonomy" id="1798525"/>
    <lineage>
        <taxon>Bacteria</taxon>
        <taxon>Candidatus Kaiseribacteriota</taxon>
    </lineage>
</organism>
<feature type="transmembrane region" description="Helical" evidence="1">
    <location>
        <begin position="59"/>
        <end position="87"/>
    </location>
</feature>
<sequence length="192" mass="21710">MQVKSNTHKILTTSLVLGYLYLLMTTTFYGYSNYFNLPLSDSLFSPQVPFLFFFDLSRIIFNVLINLPLMVIVSFILIIACLTWMYFFTRITKYLVLVGGVVLLIYIPFGFYNFGGALASISTEFYTSPSECIPGATDSLYIVPTLYGDLEHVVFVSIDPDSRVLRNGFLPRNTSDLLCQLTKQTVGKVIKP</sequence>